<evidence type="ECO:0000313" key="2">
    <source>
        <dbReference type="Proteomes" id="UP000677898"/>
    </source>
</evidence>
<accession>A0ABX7ZGF8</accession>
<evidence type="ECO:0000313" key="1">
    <source>
        <dbReference type="EMBL" id="QUP54517.1"/>
    </source>
</evidence>
<dbReference type="RefSeq" id="WP_211903786.1">
    <property type="nucleotide sequence ID" value="NZ_CP046729.1"/>
</dbReference>
<organism evidence="1 2">
    <name type="scientific">Ralstonia syzygii</name>
    <dbReference type="NCBI Taxonomy" id="28097"/>
    <lineage>
        <taxon>Bacteria</taxon>
        <taxon>Pseudomonadati</taxon>
        <taxon>Pseudomonadota</taxon>
        <taxon>Betaproteobacteria</taxon>
        <taxon>Burkholderiales</taxon>
        <taxon>Burkholderiaceae</taxon>
        <taxon>Ralstonia</taxon>
        <taxon>Ralstonia solanacearum species complex</taxon>
    </lineage>
</organism>
<dbReference type="EMBL" id="CP046729">
    <property type="protein sequence ID" value="QUP54517.1"/>
    <property type="molecule type" value="Genomic_DNA"/>
</dbReference>
<protein>
    <submittedName>
        <fullName evidence="1">Uncharacterized protein</fullName>
    </submittedName>
</protein>
<sequence>MDAVRTKEGLAAVLRQSLAEKVSTEVFNEFIFSIAVEEGNIAHMRYGAIERALSPAEFAQLLEDLGIPGTTFQAYKDKSCEGNIQFRSCVDNPGNYCNPSYCHGN</sequence>
<proteinExistence type="predicted"/>
<keyword evidence="2" id="KW-1185">Reference proteome</keyword>
<gene>
    <name evidence="1" type="ORF">GO998_12565</name>
</gene>
<reference evidence="1 2" key="1">
    <citation type="journal article" date="2021" name="Phytopathology">
        <title>Complete genome sequence of Ralstonia syzygii subsp. indonesiensis strain LLRS-1, isolated from wilted tobacco in China.</title>
        <authorList>
            <person name="Lu C.H."/>
            <person name="Li J.Y."/>
            <person name="Mi M.G."/>
            <person name="Lin Z.L."/>
            <person name="Jiang N."/>
            <person name="Gai X."/>
            <person name="Ma J.H."/>
            <person name="Lei L.P."/>
            <person name="Xia Z.Y."/>
        </authorList>
    </citation>
    <scope>NUCLEOTIDE SEQUENCE [LARGE SCALE GENOMIC DNA]</scope>
    <source>
        <strain evidence="1 2">LLRS-1</strain>
    </source>
</reference>
<dbReference type="Proteomes" id="UP000677898">
    <property type="component" value="Chromosome"/>
</dbReference>
<name>A0ABX7ZGF8_9RALS</name>